<gene>
    <name evidence="2" type="ORF">FTUN_1305</name>
</gene>
<keyword evidence="1" id="KW-0472">Membrane</keyword>
<evidence type="ECO:0000256" key="1">
    <source>
        <dbReference type="SAM" id="Phobius"/>
    </source>
</evidence>
<keyword evidence="1" id="KW-0812">Transmembrane</keyword>
<name>A0A6M5YJQ5_9BACT</name>
<accession>A0A6M5YJQ5</accession>
<dbReference type="Proteomes" id="UP000503447">
    <property type="component" value="Chromosome"/>
</dbReference>
<feature type="transmembrane region" description="Helical" evidence="1">
    <location>
        <begin position="37"/>
        <end position="59"/>
    </location>
</feature>
<keyword evidence="1" id="KW-1133">Transmembrane helix</keyword>
<dbReference type="AlphaFoldDB" id="A0A6M5YJQ5"/>
<evidence type="ECO:0000313" key="2">
    <source>
        <dbReference type="EMBL" id="QJW93794.1"/>
    </source>
</evidence>
<protein>
    <submittedName>
        <fullName evidence="2">Uncharacterized protein</fullName>
    </submittedName>
</protein>
<dbReference type="RefSeq" id="WP_171469921.1">
    <property type="nucleotide sequence ID" value="NZ_CP053452.2"/>
</dbReference>
<sequence>MQGWLFAFGAIAWAVALVFGINHATGAAPSASVRGADVVAAAAILGFALAGGLCLLGAARSRRGRAGRRISPPFWISSALQAYCPPRNMRR</sequence>
<reference evidence="3" key="1">
    <citation type="submission" date="2020-05" db="EMBL/GenBank/DDBJ databases">
        <title>Frigoriglobus tundricola gen. nov., sp. nov., a psychrotolerant cellulolytic planctomycete of the family Gemmataceae with two divergent copies of 16S rRNA gene.</title>
        <authorList>
            <person name="Kulichevskaya I.S."/>
            <person name="Ivanova A.A."/>
            <person name="Naumoff D.G."/>
            <person name="Beletsky A.V."/>
            <person name="Rijpstra W.I.C."/>
            <person name="Sinninghe Damste J.S."/>
            <person name="Mardanov A.V."/>
            <person name="Ravin N.V."/>
            <person name="Dedysh S.N."/>
        </authorList>
    </citation>
    <scope>NUCLEOTIDE SEQUENCE [LARGE SCALE GENOMIC DNA]</scope>
    <source>
        <strain evidence="3">PL17</strain>
    </source>
</reference>
<dbReference type="EMBL" id="CP053452">
    <property type="protein sequence ID" value="QJW93794.1"/>
    <property type="molecule type" value="Genomic_DNA"/>
</dbReference>
<dbReference type="KEGG" id="ftj:FTUN_1305"/>
<organism evidence="2 3">
    <name type="scientific">Frigoriglobus tundricola</name>
    <dbReference type="NCBI Taxonomy" id="2774151"/>
    <lineage>
        <taxon>Bacteria</taxon>
        <taxon>Pseudomonadati</taxon>
        <taxon>Planctomycetota</taxon>
        <taxon>Planctomycetia</taxon>
        <taxon>Gemmatales</taxon>
        <taxon>Gemmataceae</taxon>
        <taxon>Frigoriglobus</taxon>
    </lineage>
</organism>
<keyword evidence="3" id="KW-1185">Reference proteome</keyword>
<evidence type="ECO:0000313" key="3">
    <source>
        <dbReference type="Proteomes" id="UP000503447"/>
    </source>
</evidence>
<proteinExistence type="predicted"/>